<protein>
    <submittedName>
        <fullName evidence="2">Uncharacterized protein</fullName>
    </submittedName>
</protein>
<organism evidence="2 3">
    <name type="scientific">Schizophyllum amplum</name>
    <dbReference type="NCBI Taxonomy" id="97359"/>
    <lineage>
        <taxon>Eukaryota</taxon>
        <taxon>Fungi</taxon>
        <taxon>Dikarya</taxon>
        <taxon>Basidiomycota</taxon>
        <taxon>Agaricomycotina</taxon>
        <taxon>Agaricomycetes</taxon>
        <taxon>Agaricomycetidae</taxon>
        <taxon>Agaricales</taxon>
        <taxon>Schizophyllaceae</taxon>
        <taxon>Schizophyllum</taxon>
    </lineage>
</organism>
<keyword evidence="3" id="KW-1185">Reference proteome</keyword>
<feature type="region of interest" description="Disordered" evidence="1">
    <location>
        <begin position="624"/>
        <end position="657"/>
    </location>
</feature>
<dbReference type="AlphaFoldDB" id="A0A550CVC4"/>
<gene>
    <name evidence="2" type="ORF">BD626DRAFT_626989</name>
</gene>
<feature type="region of interest" description="Disordered" evidence="1">
    <location>
        <begin position="768"/>
        <end position="798"/>
    </location>
</feature>
<feature type="compositionally biased region" description="Low complexity" evidence="1">
    <location>
        <begin position="828"/>
        <end position="844"/>
    </location>
</feature>
<name>A0A550CVC4_9AGAR</name>
<feature type="region of interest" description="Disordered" evidence="1">
    <location>
        <begin position="483"/>
        <end position="605"/>
    </location>
</feature>
<evidence type="ECO:0000313" key="2">
    <source>
        <dbReference type="EMBL" id="TRM68736.1"/>
    </source>
</evidence>
<feature type="region of interest" description="Disordered" evidence="1">
    <location>
        <begin position="1"/>
        <end position="28"/>
    </location>
</feature>
<comment type="caution">
    <text evidence="2">The sequence shown here is derived from an EMBL/GenBank/DDBJ whole genome shotgun (WGS) entry which is preliminary data.</text>
</comment>
<dbReference type="Gene3D" id="2.160.20.80">
    <property type="entry name" value="E3 ubiquitin-protein ligase SopA"/>
    <property type="match status" value="1"/>
</dbReference>
<feature type="compositionally biased region" description="Pro residues" evidence="1">
    <location>
        <begin position="708"/>
        <end position="719"/>
    </location>
</feature>
<reference evidence="2 3" key="1">
    <citation type="journal article" date="2019" name="New Phytol.">
        <title>Comparative genomics reveals unique wood-decay strategies and fruiting body development in the Schizophyllaceae.</title>
        <authorList>
            <person name="Almasi E."/>
            <person name="Sahu N."/>
            <person name="Krizsan K."/>
            <person name="Balint B."/>
            <person name="Kovacs G.M."/>
            <person name="Kiss B."/>
            <person name="Cseklye J."/>
            <person name="Drula E."/>
            <person name="Henrissat B."/>
            <person name="Nagy I."/>
            <person name="Chovatia M."/>
            <person name="Adam C."/>
            <person name="LaButti K."/>
            <person name="Lipzen A."/>
            <person name="Riley R."/>
            <person name="Grigoriev I.V."/>
            <person name="Nagy L.G."/>
        </authorList>
    </citation>
    <scope>NUCLEOTIDE SEQUENCE [LARGE SCALE GENOMIC DNA]</scope>
    <source>
        <strain evidence="2 3">NL-1724</strain>
    </source>
</reference>
<feature type="compositionally biased region" description="Pro residues" evidence="1">
    <location>
        <begin position="871"/>
        <end position="882"/>
    </location>
</feature>
<feature type="compositionally biased region" description="Polar residues" evidence="1">
    <location>
        <begin position="529"/>
        <end position="556"/>
    </location>
</feature>
<dbReference type="EMBL" id="VDMD01000002">
    <property type="protein sequence ID" value="TRM68736.1"/>
    <property type="molecule type" value="Genomic_DNA"/>
</dbReference>
<accession>A0A550CVC4</accession>
<feature type="region of interest" description="Disordered" evidence="1">
    <location>
        <begin position="697"/>
        <end position="725"/>
    </location>
</feature>
<feature type="compositionally biased region" description="Acidic residues" evidence="1">
    <location>
        <begin position="171"/>
        <end position="180"/>
    </location>
</feature>
<feature type="compositionally biased region" description="Polar residues" evidence="1">
    <location>
        <begin position="215"/>
        <end position="237"/>
    </location>
</feature>
<feature type="region of interest" description="Disordered" evidence="1">
    <location>
        <begin position="203"/>
        <end position="350"/>
    </location>
</feature>
<feature type="compositionally biased region" description="Basic residues" evidence="1">
    <location>
        <begin position="274"/>
        <end position="291"/>
    </location>
</feature>
<evidence type="ECO:0000313" key="3">
    <source>
        <dbReference type="Proteomes" id="UP000320762"/>
    </source>
</evidence>
<proteinExistence type="predicted"/>
<feature type="compositionally biased region" description="Polar residues" evidence="1">
    <location>
        <begin position="784"/>
        <end position="793"/>
    </location>
</feature>
<feature type="region of interest" description="Disordered" evidence="1">
    <location>
        <begin position="144"/>
        <end position="180"/>
    </location>
</feature>
<feature type="region of interest" description="Disordered" evidence="1">
    <location>
        <begin position="828"/>
        <end position="897"/>
    </location>
</feature>
<evidence type="ECO:0000256" key="1">
    <source>
        <dbReference type="SAM" id="MobiDB-lite"/>
    </source>
</evidence>
<dbReference type="OrthoDB" id="2333993at2759"/>
<feature type="compositionally biased region" description="Polar residues" evidence="1">
    <location>
        <begin position="511"/>
        <end position="521"/>
    </location>
</feature>
<dbReference type="SUPFAM" id="SSF141571">
    <property type="entry name" value="Pentapeptide repeat-like"/>
    <property type="match status" value="1"/>
</dbReference>
<feature type="compositionally biased region" description="Pro residues" evidence="1">
    <location>
        <begin position="591"/>
        <end position="603"/>
    </location>
</feature>
<dbReference type="Proteomes" id="UP000320762">
    <property type="component" value="Unassembled WGS sequence"/>
</dbReference>
<feature type="compositionally biased region" description="Polar residues" evidence="1">
    <location>
        <begin position="321"/>
        <end position="330"/>
    </location>
</feature>
<sequence length="1089" mass="116471">MEEDELMAEPPAKLSSQEPDAEGEPDDSLVSYKEYRSTRAPWTALGDLGDIYLDLRPISYALYAKLENGWVQWPGLEDTKPVMHPVHEGYRLGVNMRTRCYGWLECESYEDDYWPHVEFAHDAIFHVLEPPGVLYAPKFITGDKRRKGRRTAGPPTKRPKLAPAAWGQTSDDSDSEDDFYWTDGEEVDKEGNVVEAPLYPPASYVARPRRPPIGTTVTSATTDGRTIPNYASDTTLVPTPPRPRYLSPSPASPSPAPPTTKGKKGKAPKEPKPRGRPKAQPAKKKGGKKGPTKATGKGTAVPDTRPLDPGPSRQTAPPPSDGNSSRSNTPDPSPFDDGSGSIAGTSESGERQGFFTRADVTFHPIHSRFPTPCAPLHGHEIHTVILIHPPFTKYPGCISHAQPLTYTELVEHPDWVLDAQDFVWPGNPNPNAVHYPASLEPPRGRLIKDSRLRCTFCIRSYAGVNAKSMWRRHVFDYHGIAMTNRRDGGGRPRQHPPNHAPRDPQTGLRLATSQQSGSPFTITVPPPSRTTQLPPRSLTETASAPVASTSTQTTPVEDSVQRQPSPSPQPVAESSSMAIARDVNGRRLEPDPPFPPGPSPPTAFPALALSPEIQALLMSKLGLHPNLSRPSTERPEAYRPRTPNPRPAPGETSTSTLASFNANGEMQRVAEEALQNAALNLQNSNLRNAHLFRASLSNINPSNATPPSTIPPSATPPSATPLSANLQSDNLQSANLQSDNLQSADLQSDNQQSADLQSTDLRSAGLQNASLPRFDMPNAVPRATSPQNADLQNATSQDIAAQDTTAQNTAAQNASSQDVIMRNAAAQNDTAQNDAAQNDAAQDTSPLSVSRAEITTPFTPRSAPSIGPLPSYLPPAPTPRGLPQPSSSASPHQYGMPSFGSAINGTVVGTNRSGSASNLNYLNPGRYPLSGTTPSFSTSAVTFTGFRSSTPSFSTAASTFGGLSFTGGASSFSGGASGLNGGTSGLSNEPNGGASGFRNTGSFMSSINGTFTGLPMDTSFLPPNFQARFTSMPPRSLTQMADLREANANGASPNGHRDPNDEACQCFIPTQSCGLCRMRRLSTTGAYRS</sequence>